<comment type="subcellular location">
    <subcellularLocation>
        <location evidence="3">Cytoplasm</location>
    </subcellularLocation>
</comment>
<dbReference type="SUPFAM" id="SSF75420">
    <property type="entry name" value="YhbC-like, N-terminal domain"/>
    <property type="match status" value="1"/>
</dbReference>
<feature type="region of interest" description="Disordered" evidence="4">
    <location>
        <begin position="178"/>
        <end position="209"/>
    </location>
</feature>
<dbReference type="InterPro" id="IPR035956">
    <property type="entry name" value="RimP_N_sf"/>
</dbReference>
<dbReference type="Pfam" id="PF02576">
    <property type="entry name" value="RimP_N"/>
    <property type="match status" value="1"/>
</dbReference>
<keyword evidence="7" id="KW-1185">Reference proteome</keyword>
<dbReference type="HAMAP" id="MF_01077">
    <property type="entry name" value="RimP"/>
    <property type="match status" value="1"/>
</dbReference>
<reference evidence="7" key="1">
    <citation type="journal article" date="2019" name="Int. J. Syst. Evol. Microbiol.">
        <title>The Global Catalogue of Microorganisms (GCM) 10K type strain sequencing project: providing services to taxonomists for standard genome sequencing and annotation.</title>
        <authorList>
            <consortium name="The Broad Institute Genomics Platform"/>
            <consortium name="The Broad Institute Genome Sequencing Center for Infectious Disease"/>
            <person name="Wu L."/>
            <person name="Ma J."/>
        </authorList>
    </citation>
    <scope>NUCLEOTIDE SEQUENCE [LARGE SCALE GENOMIC DNA]</scope>
    <source>
        <strain evidence="7">CCUG 54520</strain>
    </source>
</reference>
<dbReference type="PANTHER" id="PTHR33867:SF1">
    <property type="entry name" value="RIBOSOME MATURATION FACTOR RIMP"/>
    <property type="match status" value="1"/>
</dbReference>
<organism evidence="6 7">
    <name type="scientific">Rhodococcus kronopolitis</name>
    <dbReference type="NCBI Taxonomy" id="1460226"/>
    <lineage>
        <taxon>Bacteria</taxon>
        <taxon>Bacillati</taxon>
        <taxon>Actinomycetota</taxon>
        <taxon>Actinomycetes</taxon>
        <taxon>Mycobacteriales</taxon>
        <taxon>Nocardiaceae</taxon>
        <taxon>Rhodococcus</taxon>
    </lineage>
</organism>
<comment type="similarity">
    <text evidence="3">Belongs to the RimP family.</text>
</comment>
<comment type="function">
    <text evidence="3">Required for maturation of 30S ribosomal subunits.</text>
</comment>
<dbReference type="RefSeq" id="WP_378414561.1">
    <property type="nucleotide sequence ID" value="NZ_JBHSFO010000002.1"/>
</dbReference>
<gene>
    <name evidence="3 6" type="primary">rimP</name>
    <name evidence="6" type="ORF">ACFO6S_04585</name>
</gene>
<sequence length="209" mass="22098">MPVPSKEKVVELLSGLVERQGYDLEDVTVTQAGKHSVVRVMVDGDAGLGLDAVAELSRVISEVFDGVAEFGETPYTLEVTSPGVDRPLTELRHWRRARGRKVAVELADEELTARVGALGDGVVALVLPGKGGPTVREVALSDVLKAVVLVEFSKPSPAELELAGGVAEGRVLPAEIADEVVGAGDETDDDDDEIDDETDEEIQAEGSDK</sequence>
<dbReference type="NCBIfam" id="NF000930">
    <property type="entry name" value="PRK00092.2-2"/>
    <property type="match status" value="1"/>
</dbReference>
<proteinExistence type="inferred from homology"/>
<feature type="compositionally biased region" description="Acidic residues" evidence="4">
    <location>
        <begin position="185"/>
        <end position="203"/>
    </location>
</feature>
<dbReference type="Proteomes" id="UP001595914">
    <property type="component" value="Unassembled WGS sequence"/>
</dbReference>
<dbReference type="Gene3D" id="3.30.300.70">
    <property type="entry name" value="RimP-like superfamily, N-terminal"/>
    <property type="match status" value="1"/>
</dbReference>
<keyword evidence="1 3" id="KW-0963">Cytoplasm</keyword>
<comment type="caution">
    <text evidence="6">The sequence shown here is derived from an EMBL/GenBank/DDBJ whole genome shotgun (WGS) entry which is preliminary data.</text>
</comment>
<accession>A0ABV9FP33</accession>
<dbReference type="InterPro" id="IPR028989">
    <property type="entry name" value="RimP_N"/>
</dbReference>
<evidence type="ECO:0000256" key="4">
    <source>
        <dbReference type="SAM" id="MobiDB-lite"/>
    </source>
</evidence>
<evidence type="ECO:0000313" key="7">
    <source>
        <dbReference type="Proteomes" id="UP001595914"/>
    </source>
</evidence>
<dbReference type="EMBL" id="JBHSFO010000002">
    <property type="protein sequence ID" value="MFC4602959.1"/>
    <property type="molecule type" value="Genomic_DNA"/>
</dbReference>
<evidence type="ECO:0000259" key="5">
    <source>
        <dbReference type="Pfam" id="PF02576"/>
    </source>
</evidence>
<evidence type="ECO:0000256" key="2">
    <source>
        <dbReference type="ARBA" id="ARBA00022517"/>
    </source>
</evidence>
<dbReference type="InterPro" id="IPR003728">
    <property type="entry name" value="Ribosome_maturation_RimP"/>
</dbReference>
<keyword evidence="2 3" id="KW-0690">Ribosome biogenesis</keyword>
<evidence type="ECO:0000313" key="6">
    <source>
        <dbReference type="EMBL" id="MFC4602959.1"/>
    </source>
</evidence>
<protein>
    <recommendedName>
        <fullName evidence="3">Ribosome maturation factor RimP</fullName>
    </recommendedName>
</protein>
<name>A0ABV9FP33_9NOCA</name>
<dbReference type="InterPro" id="IPR028998">
    <property type="entry name" value="RimP_C"/>
</dbReference>
<evidence type="ECO:0000256" key="1">
    <source>
        <dbReference type="ARBA" id="ARBA00022490"/>
    </source>
</evidence>
<dbReference type="CDD" id="cd01734">
    <property type="entry name" value="YlxS_C"/>
    <property type="match status" value="1"/>
</dbReference>
<evidence type="ECO:0000256" key="3">
    <source>
        <dbReference type="HAMAP-Rule" id="MF_01077"/>
    </source>
</evidence>
<dbReference type="PANTHER" id="PTHR33867">
    <property type="entry name" value="RIBOSOME MATURATION FACTOR RIMP"/>
    <property type="match status" value="1"/>
</dbReference>
<feature type="domain" description="Ribosome maturation factor RimP N-terminal" evidence="5">
    <location>
        <begin position="13"/>
        <end position="85"/>
    </location>
</feature>